<evidence type="ECO:0000256" key="4">
    <source>
        <dbReference type="ARBA" id="ARBA00023002"/>
    </source>
</evidence>
<dbReference type="PRINTS" id="PR00368">
    <property type="entry name" value="FADPNR"/>
</dbReference>
<organism evidence="7 8">
    <name type="scientific">Georgenia daeguensis</name>
    <dbReference type="NCBI Taxonomy" id="908355"/>
    <lineage>
        <taxon>Bacteria</taxon>
        <taxon>Bacillati</taxon>
        <taxon>Actinomycetota</taxon>
        <taxon>Actinomycetes</taxon>
        <taxon>Micrococcales</taxon>
        <taxon>Bogoriellaceae</taxon>
        <taxon>Georgenia</taxon>
    </lineage>
</organism>
<dbReference type="Gene3D" id="3.50.50.60">
    <property type="entry name" value="FAD/NAD(P)-binding domain"/>
    <property type="match status" value="2"/>
</dbReference>
<dbReference type="InterPro" id="IPR036188">
    <property type="entry name" value="FAD/NAD-bd_sf"/>
</dbReference>
<dbReference type="PANTHER" id="PTHR43557:SF2">
    <property type="entry name" value="RIESKE DOMAIN-CONTAINING PROTEIN-RELATED"/>
    <property type="match status" value="1"/>
</dbReference>
<dbReference type="InterPro" id="IPR023753">
    <property type="entry name" value="FAD/NAD-binding_dom"/>
</dbReference>
<evidence type="ECO:0000256" key="1">
    <source>
        <dbReference type="ARBA" id="ARBA00001974"/>
    </source>
</evidence>
<dbReference type="InterPro" id="IPR050446">
    <property type="entry name" value="FAD-oxidoreductase/Apoptosis"/>
</dbReference>
<feature type="domain" description="Reductase C-terminal" evidence="6">
    <location>
        <begin position="339"/>
        <end position="434"/>
    </location>
</feature>
<dbReference type="PRINTS" id="PR00411">
    <property type="entry name" value="PNDRDTASEI"/>
</dbReference>
<evidence type="ECO:0000256" key="2">
    <source>
        <dbReference type="ARBA" id="ARBA00022630"/>
    </source>
</evidence>
<evidence type="ECO:0000259" key="6">
    <source>
        <dbReference type="Pfam" id="PF14759"/>
    </source>
</evidence>
<evidence type="ECO:0000256" key="3">
    <source>
        <dbReference type="ARBA" id="ARBA00022827"/>
    </source>
</evidence>
<dbReference type="SUPFAM" id="SSF51905">
    <property type="entry name" value="FAD/NAD(P)-binding domain"/>
    <property type="match status" value="1"/>
</dbReference>
<dbReference type="RefSeq" id="WP_345040797.1">
    <property type="nucleotide sequence ID" value="NZ_BAABBA010000009.1"/>
</dbReference>
<reference evidence="8" key="1">
    <citation type="journal article" date="2019" name="Int. J. Syst. Evol. Microbiol.">
        <title>The Global Catalogue of Microorganisms (GCM) 10K type strain sequencing project: providing services to taxonomists for standard genome sequencing and annotation.</title>
        <authorList>
            <consortium name="The Broad Institute Genomics Platform"/>
            <consortium name="The Broad Institute Genome Sequencing Center for Infectious Disease"/>
            <person name="Wu L."/>
            <person name="Ma J."/>
        </authorList>
    </citation>
    <scope>NUCLEOTIDE SEQUENCE [LARGE SCALE GENOMIC DNA]</scope>
    <source>
        <strain evidence="8">JCM 17459</strain>
    </source>
</reference>
<dbReference type="InterPro" id="IPR016156">
    <property type="entry name" value="FAD/NAD-linked_Rdtase_dimer_sf"/>
</dbReference>
<dbReference type="Proteomes" id="UP001499841">
    <property type="component" value="Unassembled WGS sequence"/>
</dbReference>
<evidence type="ECO:0000259" key="5">
    <source>
        <dbReference type="Pfam" id="PF07992"/>
    </source>
</evidence>
<keyword evidence="8" id="KW-1185">Reference proteome</keyword>
<comment type="caution">
    <text evidence="7">The sequence shown here is derived from an EMBL/GenBank/DDBJ whole genome shotgun (WGS) entry which is preliminary data.</text>
</comment>
<dbReference type="PANTHER" id="PTHR43557">
    <property type="entry name" value="APOPTOSIS-INDUCING FACTOR 1"/>
    <property type="match status" value="1"/>
</dbReference>
<name>A0ABP8EVB8_9MICO</name>
<keyword evidence="4" id="KW-0560">Oxidoreductase</keyword>
<sequence length="437" mass="44467">MPETLDVPAAETRDAPRPPRSVLVVGAGLAGLRTVAELRAQGFTGGITVVGAETSAPYDRPPLSKELFARSEPVWLAGEGYGDLADLADRVLLGHRAVRLEAGDDGARVEVEPAAGGGTITLEADAVVLAVGAHAVTPPGWSGALLLHEAADAARLRALLVPGRRLVVVGAGWIGAEVAGLAAARGCEVRVVEAAPTPLARQVGTRVGALTVPWYAAAGVELRCGAPVGAVRPGEVELADGEVLRADVVLAATGVRPATRWLAGTVPLTPRGAVPVDESGRVIGGPVSVRAVGDCADMSVAGVGTVPGGHWDAALTHPAALVAGLLGNDAPPTPAPYVFSTQLGHELTLVGRPHDGEEIVLRGDPDAGGWTALYLTREAYAPTDPATGPARLVGGFTVDRPRDVSPLRKLLAGGARPALDLDRALDPAVPLRKAVAS</sequence>
<dbReference type="InterPro" id="IPR028202">
    <property type="entry name" value="Reductase_C"/>
</dbReference>
<gene>
    <name evidence="7" type="ORF">GCM10022262_21110</name>
</gene>
<dbReference type="SUPFAM" id="SSF55424">
    <property type="entry name" value="FAD/NAD-linked reductases, dimerisation (C-terminal) domain"/>
    <property type="match status" value="1"/>
</dbReference>
<dbReference type="EMBL" id="BAABBA010000009">
    <property type="protein sequence ID" value="GAA4287752.1"/>
    <property type="molecule type" value="Genomic_DNA"/>
</dbReference>
<keyword evidence="2" id="KW-0285">Flavoprotein</keyword>
<proteinExistence type="predicted"/>
<dbReference type="Pfam" id="PF07992">
    <property type="entry name" value="Pyr_redox_2"/>
    <property type="match status" value="1"/>
</dbReference>
<feature type="domain" description="FAD/NAD(P)-binding" evidence="5">
    <location>
        <begin position="21"/>
        <end position="300"/>
    </location>
</feature>
<evidence type="ECO:0000313" key="8">
    <source>
        <dbReference type="Proteomes" id="UP001499841"/>
    </source>
</evidence>
<keyword evidence="3" id="KW-0274">FAD</keyword>
<dbReference type="Pfam" id="PF14759">
    <property type="entry name" value="Reductase_C"/>
    <property type="match status" value="1"/>
</dbReference>
<evidence type="ECO:0000313" key="7">
    <source>
        <dbReference type="EMBL" id="GAA4287752.1"/>
    </source>
</evidence>
<comment type="cofactor">
    <cofactor evidence="1">
        <name>FAD</name>
        <dbReference type="ChEBI" id="CHEBI:57692"/>
    </cofactor>
</comment>
<dbReference type="Gene3D" id="3.30.390.30">
    <property type="match status" value="1"/>
</dbReference>
<accession>A0ABP8EVB8</accession>
<protein>
    <submittedName>
        <fullName evidence="7">FAD-dependent oxidoreductase</fullName>
    </submittedName>
</protein>